<evidence type="ECO:0000256" key="3">
    <source>
        <dbReference type="ARBA" id="ARBA00004763"/>
    </source>
</evidence>
<keyword evidence="10" id="KW-0479">Metal-binding</keyword>
<feature type="domain" description="Pterin-binding" evidence="21">
    <location>
        <begin position="562"/>
        <end position="812"/>
    </location>
</feature>
<dbReference type="NCBIfam" id="TIGR01499">
    <property type="entry name" value="folC"/>
    <property type="match status" value="1"/>
</dbReference>
<comment type="similarity">
    <text evidence="5">In the C-terminal section; belongs to the DHPS family.</text>
</comment>
<evidence type="ECO:0000256" key="9">
    <source>
        <dbReference type="ARBA" id="ARBA00022679"/>
    </source>
</evidence>
<feature type="region of interest" description="Disordered" evidence="20">
    <location>
        <begin position="820"/>
        <end position="845"/>
    </location>
</feature>
<evidence type="ECO:0000313" key="22">
    <source>
        <dbReference type="EMBL" id="MXR41497.1"/>
    </source>
</evidence>
<dbReference type="PROSITE" id="PS00793">
    <property type="entry name" value="DHPS_2"/>
    <property type="match status" value="1"/>
</dbReference>
<evidence type="ECO:0000256" key="6">
    <source>
        <dbReference type="ARBA" id="ARBA00012458"/>
    </source>
</evidence>
<dbReference type="InterPro" id="IPR018109">
    <property type="entry name" value="Folylpolyglutamate_synth_CS"/>
</dbReference>
<comment type="function">
    <text evidence="17">Can complement an H.volcanii mutant strain that is thymidine auxotroph because it lacks the two dihydrofolate reductase genes encoded by hdrA and hdrB.</text>
</comment>
<dbReference type="Gene3D" id="3.20.20.20">
    <property type="entry name" value="Dihydropteroate synthase-like"/>
    <property type="match status" value="1"/>
</dbReference>
<evidence type="ECO:0000256" key="14">
    <source>
        <dbReference type="ARBA" id="ARBA00022909"/>
    </source>
</evidence>
<dbReference type="InterPro" id="IPR006390">
    <property type="entry name" value="DHP_synth_dom"/>
</dbReference>
<evidence type="ECO:0000313" key="23">
    <source>
        <dbReference type="Proteomes" id="UP000437065"/>
    </source>
</evidence>
<dbReference type="SUPFAM" id="SSF53623">
    <property type="entry name" value="MurD-like peptide ligases, catalytic domain"/>
    <property type="match status" value="1"/>
</dbReference>
<comment type="similarity">
    <text evidence="18">In the N-terminal section; belongs to the folylpolyglutamate synthase family.</text>
</comment>
<dbReference type="OrthoDB" id="75177at2157"/>
<evidence type="ECO:0000256" key="2">
    <source>
        <dbReference type="ARBA" id="ARBA00001946"/>
    </source>
</evidence>
<keyword evidence="12" id="KW-0067">ATP-binding</keyword>
<evidence type="ECO:0000256" key="8">
    <source>
        <dbReference type="ARBA" id="ARBA00022598"/>
    </source>
</evidence>
<dbReference type="Pfam" id="PF00809">
    <property type="entry name" value="Pterin_bind"/>
    <property type="match status" value="1"/>
</dbReference>
<comment type="catalytic activity">
    <reaction evidence="1">
        <text>(7,8-dihydropterin-6-yl)methyl diphosphate + 4-aminobenzoate = 7,8-dihydropteroate + diphosphate</text>
        <dbReference type="Rhea" id="RHEA:19949"/>
        <dbReference type="ChEBI" id="CHEBI:17836"/>
        <dbReference type="ChEBI" id="CHEBI:17839"/>
        <dbReference type="ChEBI" id="CHEBI:33019"/>
        <dbReference type="ChEBI" id="CHEBI:72950"/>
        <dbReference type="EC" id="2.5.1.15"/>
    </reaction>
</comment>
<evidence type="ECO:0000256" key="20">
    <source>
        <dbReference type="SAM" id="MobiDB-lite"/>
    </source>
</evidence>
<dbReference type="SUPFAM" id="SSF53244">
    <property type="entry name" value="MurD-like peptide ligases, peptide-binding domain"/>
    <property type="match status" value="1"/>
</dbReference>
<dbReference type="Pfam" id="PF02875">
    <property type="entry name" value="Mur_ligase_C"/>
    <property type="match status" value="1"/>
</dbReference>
<dbReference type="GO" id="GO:0046654">
    <property type="term" value="P:tetrahydrofolate biosynthetic process"/>
    <property type="evidence" value="ECO:0007669"/>
    <property type="project" value="TreeGrafter"/>
</dbReference>
<dbReference type="SUPFAM" id="SSF51717">
    <property type="entry name" value="Dihydropteroate synthetase-like"/>
    <property type="match status" value="1"/>
</dbReference>
<evidence type="ECO:0000256" key="18">
    <source>
        <dbReference type="ARBA" id="ARBA00060901"/>
    </source>
</evidence>
<organism evidence="22 23">
    <name type="scientific">Halobaculum saliterrae</name>
    <dbReference type="NCBI Taxonomy" id="2073113"/>
    <lineage>
        <taxon>Archaea</taxon>
        <taxon>Methanobacteriati</taxon>
        <taxon>Methanobacteriota</taxon>
        <taxon>Stenosarchaea group</taxon>
        <taxon>Halobacteria</taxon>
        <taxon>Halobacteriales</taxon>
        <taxon>Haloferacaceae</taxon>
        <taxon>Halobaculum</taxon>
    </lineage>
</organism>
<dbReference type="InterPro" id="IPR001645">
    <property type="entry name" value="Folylpolyglutamate_synth"/>
</dbReference>
<dbReference type="InterPro" id="IPR036615">
    <property type="entry name" value="Mur_ligase_C_dom_sf"/>
</dbReference>
<evidence type="ECO:0000256" key="19">
    <source>
        <dbReference type="ARBA" id="ARBA00068433"/>
    </source>
</evidence>
<proteinExistence type="inferred from homology"/>
<dbReference type="InterPro" id="IPR011005">
    <property type="entry name" value="Dihydropteroate_synth-like_sf"/>
</dbReference>
<dbReference type="NCBIfam" id="TIGR01496">
    <property type="entry name" value="DHPS"/>
    <property type="match status" value="1"/>
</dbReference>
<dbReference type="RefSeq" id="WP_159666028.1">
    <property type="nucleotide sequence ID" value="NZ_WUUS01000005.1"/>
</dbReference>
<dbReference type="CDD" id="cd00739">
    <property type="entry name" value="DHPS"/>
    <property type="match status" value="1"/>
</dbReference>
<keyword evidence="9 22" id="KW-0808">Transferase</keyword>
<dbReference type="EMBL" id="WUUS01000005">
    <property type="protein sequence ID" value="MXR41497.1"/>
    <property type="molecule type" value="Genomic_DNA"/>
</dbReference>
<keyword evidence="8" id="KW-0436">Ligase</keyword>
<dbReference type="Proteomes" id="UP000437065">
    <property type="component" value="Unassembled WGS sequence"/>
</dbReference>
<dbReference type="InterPro" id="IPR004101">
    <property type="entry name" value="Mur_ligase_C"/>
</dbReference>
<dbReference type="PANTHER" id="PTHR20941">
    <property type="entry name" value="FOLATE SYNTHESIS PROTEINS"/>
    <property type="match status" value="1"/>
</dbReference>
<dbReference type="PROSITE" id="PS01012">
    <property type="entry name" value="FOLYLPOLYGLU_SYNT_2"/>
    <property type="match status" value="1"/>
</dbReference>
<dbReference type="Gene3D" id="3.40.1190.10">
    <property type="entry name" value="Mur-like, catalytic domain"/>
    <property type="match status" value="1"/>
</dbReference>
<keyword evidence="13" id="KW-0460">Magnesium</keyword>
<dbReference type="InterPro" id="IPR000489">
    <property type="entry name" value="Pterin-binding_dom"/>
</dbReference>
<reference evidence="22 23" key="1">
    <citation type="submission" date="2019-12" db="EMBL/GenBank/DDBJ databases">
        <title>Isolation and characterization of three novel carbon monoxide-oxidizing members of Halobacteria from salione crusts and soils.</title>
        <authorList>
            <person name="Myers M.R."/>
            <person name="King G.M."/>
        </authorList>
    </citation>
    <scope>NUCLEOTIDE SEQUENCE [LARGE SCALE GENOMIC DNA]</scope>
    <source>
        <strain evidence="22 23">WSA2</strain>
    </source>
</reference>
<comment type="cofactor">
    <cofactor evidence="2">
        <name>Mg(2+)</name>
        <dbReference type="ChEBI" id="CHEBI:18420"/>
    </cofactor>
</comment>
<evidence type="ECO:0000256" key="1">
    <source>
        <dbReference type="ARBA" id="ARBA00000012"/>
    </source>
</evidence>
<dbReference type="AlphaFoldDB" id="A0A6B0SSH9"/>
<evidence type="ECO:0000256" key="10">
    <source>
        <dbReference type="ARBA" id="ARBA00022723"/>
    </source>
</evidence>
<dbReference type="Pfam" id="PF08245">
    <property type="entry name" value="Mur_ligase_M"/>
    <property type="match status" value="1"/>
</dbReference>
<dbReference type="GO" id="GO:0004156">
    <property type="term" value="F:dihydropteroate synthase activity"/>
    <property type="evidence" value="ECO:0007669"/>
    <property type="project" value="UniProtKB-EC"/>
</dbReference>
<keyword evidence="23" id="KW-1185">Reference proteome</keyword>
<feature type="compositionally biased region" description="Low complexity" evidence="20">
    <location>
        <begin position="820"/>
        <end position="831"/>
    </location>
</feature>
<accession>A0A6B0SSH9</accession>
<evidence type="ECO:0000256" key="12">
    <source>
        <dbReference type="ARBA" id="ARBA00022840"/>
    </source>
</evidence>
<evidence type="ECO:0000256" key="5">
    <source>
        <dbReference type="ARBA" id="ARBA00009951"/>
    </source>
</evidence>
<dbReference type="PROSITE" id="PS50972">
    <property type="entry name" value="PTERIN_BINDING"/>
    <property type="match status" value="1"/>
</dbReference>
<comment type="pathway">
    <text evidence="4">Cofactor biosynthesis; tetrahydrofolylpolyglutamate biosynthesis.</text>
</comment>
<keyword evidence="15" id="KW-0511">Multifunctional enzyme</keyword>
<dbReference type="PROSITE" id="PS00792">
    <property type="entry name" value="DHPS_1"/>
    <property type="match status" value="1"/>
</dbReference>
<evidence type="ECO:0000256" key="13">
    <source>
        <dbReference type="ARBA" id="ARBA00022842"/>
    </source>
</evidence>
<dbReference type="EC" id="2.5.1.15" evidence="6"/>
<evidence type="ECO:0000256" key="4">
    <source>
        <dbReference type="ARBA" id="ARBA00005150"/>
    </source>
</evidence>
<sequence length="845" mass="88169">MRYYEAANFLLDLRRFQVKPGTESVRDLLAHLGDPHEGIDFVQVAGSNGKGSVARMVESVLREDGRRVGLYTSPHFENVRERVRVDGRSVPRAEVAAFVEAAKPWLVDRAADGEPLTFFEVVTAMALWRFDRADVDVAVLEVGMGGEFDATSVVDPVAAAVTNVSLEHTAVLGDTVEEIARTKAKVAPADGPLVTATDGDALATVREVAGDRGADLITVSGPTGGTEGGGADLTATYEGAVSPQESRVGLGGDGWSVETRIPLLGAYQATNAGVAAALARAMGVEDGATLARGLRNAHWPGRFEVMESDPLVVLDGAHNPAACETLGETLAELDYDDLHLVFGAMHDKDHGEMADTLPAPATVHTCAPSLDRAEDPEVLARVFERETDAAVTAGESVPDALTAARAAAEPDDCVLLTGSLFCVAEARTTWTRRFVPKELPGEADARETLEAANVPAAEIDDVAGESVHETVKTRVSETQATHLRREAARVGAACGVSGVGGGELAEVVCSGSRAELAELAGALDDLEHGLSGVAADLRAALGLDDGTAREGTDREYPWTDGTAVMGVLNVTPDSFHDGGEFFDEADALARAEALVDAGVDVIDVGGESTRPGADPVPDDEEIARIEPVIEAIADVDALVSVDTRKAAVAEAALDAGADVLNDVTGLEDPEMRFLAAERDVPVIVMHSIEAPVDPDRDPEYDDVVEDVIAELGERVLLAEKAGIPRENVIVDPGIGFGKSRRENFELLGRLDEFDALGCPVLFGHSHKSMFELTGEAAGDAPNGTIAATALAAANGADIVRVHDAAENVAAVRVAAAAADPAGFDAPGAPADAESRDDGSEDEGDA</sequence>
<comment type="caution">
    <text evidence="22">The sequence shown here is derived from an EMBL/GenBank/DDBJ whole genome shotgun (WGS) entry which is preliminary data.</text>
</comment>
<dbReference type="InterPro" id="IPR013221">
    <property type="entry name" value="Mur_ligase_cen"/>
</dbReference>
<dbReference type="InterPro" id="IPR045031">
    <property type="entry name" value="DHP_synth-like"/>
</dbReference>
<dbReference type="GO" id="GO:0046872">
    <property type="term" value="F:metal ion binding"/>
    <property type="evidence" value="ECO:0007669"/>
    <property type="project" value="UniProtKB-KW"/>
</dbReference>
<dbReference type="EC" id="6.3.2.17" evidence="7"/>
<evidence type="ECO:0000256" key="7">
    <source>
        <dbReference type="ARBA" id="ARBA00013025"/>
    </source>
</evidence>
<keyword evidence="14" id="KW-0289">Folate biosynthesis</keyword>
<evidence type="ECO:0000256" key="15">
    <source>
        <dbReference type="ARBA" id="ARBA00023268"/>
    </source>
</evidence>
<protein>
    <recommendedName>
        <fullName evidence="19">Probable bifunctional folylpolyglutamate synthase/dihydropteroate synthase</fullName>
        <ecNumber evidence="6">2.5.1.15</ecNumber>
        <ecNumber evidence="7">6.3.2.17</ecNumber>
    </recommendedName>
</protein>
<keyword evidence="11" id="KW-0547">Nucleotide-binding</keyword>
<dbReference type="PANTHER" id="PTHR20941:SF1">
    <property type="entry name" value="FOLIC ACID SYNTHESIS PROTEIN FOL1"/>
    <property type="match status" value="1"/>
</dbReference>
<dbReference type="GO" id="GO:0004326">
    <property type="term" value="F:tetrahydrofolylpolyglutamate synthase activity"/>
    <property type="evidence" value="ECO:0007669"/>
    <property type="project" value="UniProtKB-EC"/>
</dbReference>
<evidence type="ECO:0000256" key="11">
    <source>
        <dbReference type="ARBA" id="ARBA00022741"/>
    </source>
</evidence>
<evidence type="ECO:0000256" key="16">
    <source>
        <dbReference type="ARBA" id="ARBA00047493"/>
    </source>
</evidence>
<name>A0A6B0SSH9_9EURY</name>
<dbReference type="FunFam" id="3.40.1190.10:FF:000011">
    <property type="entry name" value="Folylpolyglutamate synthase/dihydrofolate synthase"/>
    <property type="match status" value="1"/>
</dbReference>
<gene>
    <name evidence="22" type="primary">folP</name>
    <name evidence="22" type="ORF">GRX01_09120</name>
</gene>
<evidence type="ECO:0000259" key="21">
    <source>
        <dbReference type="PROSITE" id="PS50972"/>
    </source>
</evidence>
<dbReference type="GO" id="GO:0046656">
    <property type="term" value="P:folic acid biosynthetic process"/>
    <property type="evidence" value="ECO:0007669"/>
    <property type="project" value="UniProtKB-KW"/>
</dbReference>
<dbReference type="Gene3D" id="3.90.190.20">
    <property type="entry name" value="Mur ligase, C-terminal domain"/>
    <property type="match status" value="1"/>
</dbReference>
<evidence type="ECO:0000256" key="17">
    <source>
        <dbReference type="ARBA" id="ARBA00057011"/>
    </source>
</evidence>
<dbReference type="InterPro" id="IPR036565">
    <property type="entry name" value="Mur-like_cat_sf"/>
</dbReference>
<dbReference type="GO" id="GO:0005524">
    <property type="term" value="F:ATP binding"/>
    <property type="evidence" value="ECO:0007669"/>
    <property type="project" value="UniProtKB-KW"/>
</dbReference>
<comment type="catalytic activity">
    <reaction evidence="16">
        <text>(6S)-5,6,7,8-tetrahydrofolyl-(gamma-L-Glu)(n) + L-glutamate + ATP = (6S)-5,6,7,8-tetrahydrofolyl-(gamma-L-Glu)(n+1) + ADP + phosphate + H(+)</text>
        <dbReference type="Rhea" id="RHEA:10580"/>
        <dbReference type="Rhea" id="RHEA-COMP:14738"/>
        <dbReference type="Rhea" id="RHEA-COMP:14740"/>
        <dbReference type="ChEBI" id="CHEBI:15378"/>
        <dbReference type="ChEBI" id="CHEBI:29985"/>
        <dbReference type="ChEBI" id="CHEBI:30616"/>
        <dbReference type="ChEBI" id="CHEBI:43474"/>
        <dbReference type="ChEBI" id="CHEBI:141005"/>
        <dbReference type="ChEBI" id="CHEBI:456216"/>
        <dbReference type="EC" id="6.3.2.17"/>
    </reaction>
</comment>
<comment type="pathway">
    <text evidence="3">Cofactor biosynthesis; tetrahydrofolate biosynthesis; 7,8-dihydrofolate from 2-amino-4-hydroxy-6-hydroxymethyl-7,8-dihydropteridine diphosphate and 4-aminobenzoate: step 1/2.</text>
</comment>